<sequence>MTNIRSKHNNKNKTTTNSKPVVTTRYRNDIPLRLLKECINYPIELKTANTSGNSKKNNSKFYQGTLKDVSDNMNVILDETTIIQGNKIKYIVLPDIMRFNPLLKGKDELVYKNKEVKQKFKNQISNKTQTETKKKNTKVKKEQKQTDAKDLAKELEKRESLKKEGVKTNKRKLEQEEDKPNLPNEDKSDIKKAKKE</sequence>
<dbReference type="InterPro" id="IPR047575">
    <property type="entry name" value="Sm"/>
</dbReference>
<organism evidence="4 5">
    <name type="scientific">Hanseniaspora valbyensis NRRL Y-1626</name>
    <dbReference type="NCBI Taxonomy" id="766949"/>
    <lineage>
        <taxon>Eukaryota</taxon>
        <taxon>Fungi</taxon>
        <taxon>Dikarya</taxon>
        <taxon>Ascomycota</taxon>
        <taxon>Saccharomycotina</taxon>
        <taxon>Saccharomycetes</taxon>
        <taxon>Saccharomycodales</taxon>
        <taxon>Saccharomycodaceae</taxon>
        <taxon>Hanseniaspora</taxon>
    </lineage>
</organism>
<proteinExistence type="predicted"/>
<dbReference type="Proteomes" id="UP000092321">
    <property type="component" value="Unassembled WGS sequence"/>
</dbReference>
<gene>
    <name evidence="4" type="ORF">HANVADRAFT_51393</name>
    <name evidence="3" type="ORF">HANVADRAFT_54012</name>
</gene>
<evidence type="ECO:0000259" key="2">
    <source>
        <dbReference type="PROSITE" id="PS52002"/>
    </source>
</evidence>
<reference evidence="5" key="1">
    <citation type="journal article" date="2016" name="Proc. Natl. Acad. Sci. U.S.A.">
        <title>Comparative genomics of biotechnologically important yeasts.</title>
        <authorList>
            <person name="Riley R."/>
            <person name="Haridas S."/>
            <person name="Wolfe K.H."/>
            <person name="Lopes M.R."/>
            <person name="Hittinger C.T."/>
            <person name="Goeker M."/>
            <person name="Salamov A.A."/>
            <person name="Wisecaver J.H."/>
            <person name="Long T.M."/>
            <person name="Calvey C.H."/>
            <person name="Aerts A.L."/>
            <person name="Barry K.W."/>
            <person name="Choi C."/>
            <person name="Clum A."/>
            <person name="Coughlan A.Y."/>
            <person name="Deshpande S."/>
            <person name="Douglass A.P."/>
            <person name="Hanson S.J."/>
            <person name="Klenk H.-P."/>
            <person name="LaButti K.M."/>
            <person name="Lapidus A."/>
            <person name="Lindquist E.A."/>
            <person name="Lipzen A.M."/>
            <person name="Meier-Kolthoff J.P."/>
            <person name="Ohm R.A."/>
            <person name="Otillar R.P."/>
            <person name="Pangilinan J.L."/>
            <person name="Peng Y."/>
            <person name="Rokas A."/>
            <person name="Rosa C.A."/>
            <person name="Scheuner C."/>
            <person name="Sibirny A.A."/>
            <person name="Slot J.C."/>
            <person name="Stielow J.B."/>
            <person name="Sun H."/>
            <person name="Kurtzman C.P."/>
            <person name="Blackwell M."/>
            <person name="Grigoriev I.V."/>
            <person name="Jeffries T.W."/>
        </authorList>
    </citation>
    <scope>NUCLEOTIDE SEQUENCE [LARGE SCALE GENOMIC DNA]</scope>
    <source>
        <strain evidence="5">NRRL Y-1626</strain>
    </source>
</reference>
<feature type="region of interest" description="Disordered" evidence="1">
    <location>
        <begin position="1"/>
        <end position="20"/>
    </location>
</feature>
<dbReference type="InterPro" id="IPR010920">
    <property type="entry name" value="LSM_dom_sf"/>
</dbReference>
<dbReference type="OrthoDB" id="3973278at2759"/>
<keyword evidence="5" id="KW-1185">Reference proteome</keyword>
<evidence type="ECO:0000313" key="3">
    <source>
        <dbReference type="EMBL" id="OBA25283.1"/>
    </source>
</evidence>
<dbReference type="EMBL" id="LXPE01000160">
    <property type="protein sequence ID" value="OBA25283.1"/>
    <property type="molecule type" value="Genomic_DNA"/>
</dbReference>
<dbReference type="GO" id="GO:0003723">
    <property type="term" value="F:RNA binding"/>
    <property type="evidence" value="ECO:0007669"/>
    <property type="project" value="InterPro"/>
</dbReference>
<name>A0A1B7TIC0_9ASCO</name>
<dbReference type="Gene3D" id="2.30.30.100">
    <property type="match status" value="1"/>
</dbReference>
<reference evidence="4" key="2">
    <citation type="submission" date="2016-04" db="EMBL/GenBank/DDBJ databases">
        <title>Comparative genomics of biotechnologically important yeasts.</title>
        <authorList>
            <consortium name="DOE Joint Genome Institute"/>
            <person name="Riley R."/>
            <person name="Haridas S."/>
            <person name="Wolfe K.H."/>
            <person name="Lopes M.R."/>
            <person name="Hittinger C.T."/>
            <person name="Goker M."/>
            <person name="Salamov A."/>
            <person name="Wisecaver J."/>
            <person name="Long T.M."/>
            <person name="Aerts A.L."/>
            <person name="Barry K."/>
            <person name="Choi C."/>
            <person name="Clum A."/>
            <person name="Coughlan A.Y."/>
            <person name="Deshpande S."/>
            <person name="Douglass A.P."/>
            <person name="Hanson S.J."/>
            <person name="Klenk H.-P."/>
            <person name="Labutti K."/>
            <person name="Lapidus A."/>
            <person name="Lindquist E."/>
            <person name="Lipzen A."/>
            <person name="Meier-Kolthoff J.P."/>
            <person name="Ohm R.A."/>
            <person name="Otillar R.P."/>
            <person name="Pangilinan J."/>
            <person name="Peng Y."/>
            <person name="Rokas A."/>
            <person name="Rosa C.A."/>
            <person name="Scheuner C."/>
            <person name="Sibirny A.A."/>
            <person name="Slot J.C."/>
            <person name="Stielow J.B."/>
            <person name="Sun H."/>
            <person name="Kurtzman C.P."/>
            <person name="Blackwell M."/>
            <person name="Grigoriev I.V."/>
            <person name="Jeffries T.W."/>
        </authorList>
    </citation>
    <scope>NUCLEOTIDE SEQUENCE [LARGE SCALE GENOMIC DNA]</scope>
    <source>
        <strain evidence="4">NRRL Y-1626</strain>
    </source>
</reference>
<dbReference type="PROSITE" id="PS52002">
    <property type="entry name" value="SM"/>
    <property type="match status" value="1"/>
</dbReference>
<comment type="caution">
    <text evidence="4">The sequence shown here is derived from an EMBL/GenBank/DDBJ whole genome shotgun (WGS) entry which is preliminary data.</text>
</comment>
<feature type="compositionally biased region" description="Basic residues" evidence="1">
    <location>
        <begin position="1"/>
        <end position="11"/>
    </location>
</feature>
<dbReference type="EMBL" id="LXPE01000003">
    <property type="protein sequence ID" value="OBA28484.1"/>
    <property type="molecule type" value="Genomic_DNA"/>
</dbReference>
<accession>A0A1B7TIC0</accession>
<evidence type="ECO:0000313" key="4">
    <source>
        <dbReference type="EMBL" id="OBA28484.1"/>
    </source>
</evidence>
<feature type="region of interest" description="Disordered" evidence="1">
    <location>
        <begin position="125"/>
        <end position="196"/>
    </location>
</feature>
<dbReference type="SUPFAM" id="SSF50182">
    <property type="entry name" value="Sm-like ribonucleoproteins"/>
    <property type="match status" value="1"/>
</dbReference>
<feature type="domain" description="Sm" evidence="2">
    <location>
        <begin position="30"/>
        <end position="97"/>
    </location>
</feature>
<dbReference type="AlphaFoldDB" id="A0A1B7TIC0"/>
<evidence type="ECO:0000256" key="1">
    <source>
        <dbReference type="SAM" id="MobiDB-lite"/>
    </source>
</evidence>
<evidence type="ECO:0000313" key="5">
    <source>
        <dbReference type="Proteomes" id="UP000092321"/>
    </source>
</evidence>
<feature type="compositionally biased region" description="Basic and acidic residues" evidence="1">
    <location>
        <begin position="130"/>
        <end position="196"/>
    </location>
</feature>
<protein>
    <recommendedName>
        <fullName evidence="2">Sm domain-containing protein</fullName>
    </recommendedName>
</protein>